<dbReference type="PATRIC" id="fig|861450.3.peg.1946"/>
<evidence type="ECO:0000313" key="2">
    <source>
        <dbReference type="EMBL" id="EHM37585.1"/>
    </source>
</evidence>
<dbReference type="Proteomes" id="UP000005481">
    <property type="component" value="Unassembled WGS sequence"/>
</dbReference>
<feature type="region of interest" description="Disordered" evidence="1">
    <location>
        <begin position="24"/>
        <end position="59"/>
    </location>
</feature>
<keyword evidence="3" id="KW-1185">Reference proteome</keyword>
<name>G9YKB4_9FIRM</name>
<sequence>MEKVIPILIILAISVFSEVSRKRRNYRNRRPQPRRDEYPVTPGGQGRNGTGENSYDKVPLGRIEVQPQMEREIPDAPPVQQATPVAPAGYAARPGVPAKGRAGLTLRQRRLQAGLIWSELWQPPLAYRKRRR</sequence>
<dbReference type="RefSeq" id="WP_006791085.1">
    <property type="nucleotide sequence ID" value="NZ_JH417616.1"/>
</dbReference>
<dbReference type="AlphaFoldDB" id="G9YKB4"/>
<accession>G9YKB4</accession>
<dbReference type="EMBL" id="AGCJ01000094">
    <property type="protein sequence ID" value="EHM37585.1"/>
    <property type="molecule type" value="Genomic_DNA"/>
</dbReference>
<protein>
    <submittedName>
        <fullName evidence="2">Uncharacterized protein</fullName>
    </submittedName>
</protein>
<evidence type="ECO:0000256" key="1">
    <source>
        <dbReference type="SAM" id="MobiDB-lite"/>
    </source>
</evidence>
<proteinExistence type="predicted"/>
<gene>
    <name evidence="2" type="ORF">HMPREF0080_02124</name>
</gene>
<comment type="caution">
    <text evidence="2">The sequence shown here is derived from an EMBL/GenBank/DDBJ whole genome shotgun (WGS) entry which is preliminary data.</text>
</comment>
<reference evidence="2 3" key="1">
    <citation type="submission" date="2011-08" db="EMBL/GenBank/DDBJ databases">
        <authorList>
            <person name="Weinstock G."/>
            <person name="Sodergren E."/>
            <person name="Clifton S."/>
            <person name="Fulton L."/>
            <person name="Fulton B."/>
            <person name="Courtney L."/>
            <person name="Fronick C."/>
            <person name="Harrison M."/>
            <person name="Strong C."/>
            <person name="Farmer C."/>
            <person name="Delahaunty K."/>
            <person name="Markovic C."/>
            <person name="Hall O."/>
            <person name="Minx P."/>
            <person name="Tomlinson C."/>
            <person name="Mitreva M."/>
            <person name="Hou S."/>
            <person name="Chen J."/>
            <person name="Wollam A."/>
            <person name="Pepin K.H."/>
            <person name="Johnson M."/>
            <person name="Bhonagiri V."/>
            <person name="Zhang X."/>
            <person name="Suruliraj S."/>
            <person name="Warren W."/>
            <person name="Chinwalla A."/>
            <person name="Mardis E.R."/>
            <person name="Wilson R.K."/>
        </authorList>
    </citation>
    <scope>NUCLEOTIDE SEQUENCE [LARGE SCALE GENOMIC DNA]</scope>
    <source>
        <strain evidence="2 3">F0357</strain>
    </source>
</reference>
<evidence type="ECO:0000313" key="3">
    <source>
        <dbReference type="Proteomes" id="UP000005481"/>
    </source>
</evidence>
<dbReference type="HOGENOM" id="CLU_1912681_0_0_9"/>
<organism evidence="2 3">
    <name type="scientific">Anaeroglobus geminatus F0357</name>
    <dbReference type="NCBI Taxonomy" id="861450"/>
    <lineage>
        <taxon>Bacteria</taxon>
        <taxon>Bacillati</taxon>
        <taxon>Bacillota</taxon>
        <taxon>Negativicutes</taxon>
        <taxon>Veillonellales</taxon>
        <taxon>Veillonellaceae</taxon>
        <taxon>Anaeroglobus</taxon>
    </lineage>
</organism>
<dbReference type="STRING" id="861450.HMPREF0080_02124"/>